<reference evidence="2" key="1">
    <citation type="submission" date="2010-07" db="EMBL/GenBank/DDBJ databases">
        <authorList>
            <consortium name="CONSOLIDER consortium CSD2007-00005"/>
            <person name="Guazzaroni M.-E."/>
            <person name="Richter M."/>
            <person name="Garcia-Salamanca A."/>
            <person name="Yarza P."/>
            <person name="Ferrer M."/>
        </authorList>
    </citation>
    <scope>NUCLEOTIDE SEQUENCE</scope>
</reference>
<evidence type="ECO:0000256" key="1">
    <source>
        <dbReference type="SAM" id="Coils"/>
    </source>
</evidence>
<name>D9PH62_9ZZZZ</name>
<proteinExistence type="predicted"/>
<dbReference type="EMBL" id="ADZX01000356">
    <property type="protein sequence ID" value="EFK97089.1"/>
    <property type="molecule type" value="Genomic_DNA"/>
</dbReference>
<gene>
    <name evidence="2" type="ORF">LDC_0862</name>
</gene>
<feature type="coiled-coil region" evidence="1">
    <location>
        <begin position="35"/>
        <end position="71"/>
    </location>
</feature>
<protein>
    <submittedName>
        <fullName evidence="2">Uncharacterized protein</fullName>
    </submittedName>
</protein>
<comment type="caution">
    <text evidence="2">The sequence shown here is derived from an EMBL/GenBank/DDBJ whole genome shotgun (WGS) entry which is preliminary data.</text>
</comment>
<accession>D9PH62</accession>
<dbReference type="AlphaFoldDB" id="D9PH62"/>
<organism evidence="2">
    <name type="scientific">sediment metagenome</name>
    <dbReference type="NCBI Taxonomy" id="749907"/>
    <lineage>
        <taxon>unclassified sequences</taxon>
        <taxon>metagenomes</taxon>
        <taxon>ecological metagenomes</taxon>
    </lineage>
</organism>
<evidence type="ECO:0000313" key="2">
    <source>
        <dbReference type="EMBL" id="EFK97089.1"/>
    </source>
</evidence>
<sequence length="73" mass="8243">MVMFVELVLVIIAAVFIVVKLYPVVSGKTIGSTSKIEAQKKLAEAKEQLSEEELLLELAEINKQIEKKRKEKE</sequence>
<keyword evidence="1" id="KW-0175">Coiled coil</keyword>
<reference evidence="2" key="2">
    <citation type="journal article" date="2011" name="Microb. Ecol.">
        <title>Taxonomic and Functional Metagenomic Profiling of the Microbial Community in the Anoxic Sediment of a Sub-saline Shallow Lake (Laguna de Carrizo, Central Spain).</title>
        <authorList>
            <person name="Ferrer M."/>
            <person name="Guazzaroni M.E."/>
            <person name="Richter M."/>
            <person name="Garcia-Salamanca A."/>
            <person name="Yarza P."/>
            <person name="Suarez-Suarez A."/>
            <person name="Solano J."/>
            <person name="Alcaide M."/>
            <person name="van Dillewijn P."/>
            <person name="Molina-Henares M.A."/>
            <person name="Lopez-Cortes N."/>
            <person name="Al-Ramahi Y."/>
            <person name="Guerrero C."/>
            <person name="Acosta A."/>
            <person name="de Eugenio L.I."/>
            <person name="Martinez V."/>
            <person name="Marques S."/>
            <person name="Rojo F."/>
            <person name="Santero E."/>
            <person name="Genilloud O."/>
            <person name="Perez-Perez J."/>
            <person name="Rossello-Mora R."/>
            <person name="Ramos J.L."/>
        </authorList>
    </citation>
    <scope>NUCLEOTIDE SEQUENCE</scope>
</reference>